<dbReference type="PANTHER" id="PTHR10177">
    <property type="entry name" value="CYCLINS"/>
    <property type="match status" value="1"/>
</dbReference>
<evidence type="ECO:0000256" key="4">
    <source>
        <dbReference type="ARBA" id="ARBA00023127"/>
    </source>
</evidence>
<accession>A0AAV1RTW6</accession>
<protein>
    <recommendedName>
        <fullName evidence="6">B-like cyclin</fullName>
    </recommendedName>
</protein>
<comment type="similarity">
    <text evidence="1">Belongs to the cyclin family. Cyclin D subfamily.</text>
</comment>
<gene>
    <name evidence="9" type="ORF">DCAF_LOCUS14817</name>
</gene>
<evidence type="ECO:0000256" key="1">
    <source>
        <dbReference type="ARBA" id="ARBA00009065"/>
    </source>
</evidence>
<dbReference type="InterPro" id="IPR006671">
    <property type="entry name" value="Cyclin_N"/>
</dbReference>
<proteinExistence type="inferred from homology"/>
<dbReference type="Gene3D" id="1.10.472.10">
    <property type="entry name" value="Cyclin-like"/>
    <property type="match status" value="1"/>
</dbReference>
<dbReference type="SUPFAM" id="SSF47954">
    <property type="entry name" value="Cyclin-like"/>
    <property type="match status" value="1"/>
</dbReference>
<sequence>MEEMMEVGICKTTWVASKGGENGPTYDSWLPVYTCQKKPKTRALDPCKVEFSKRKLLSAILEQNMKGSKQIKAKSSLSPVNLYCNETAGDALCSNNADDEINSLSSTDFPVDFDESYIDDILVSELQQMPETELINRFLDMPEVGTAHQDTLNWMLKVHAYYRFRPETAYLSVNYFHCFILSRTLQQGKGWPLQLLAVACLSLAAKMEETRVPTLLDVQILEPRFLFKPSTVQRMELLVMGNLNYAREMPFKEMLQKEFQVKPRHVSKQVLKIEVAYNIYISKKQGRIVGGCTEGPSTHGKGSRSSFSTLDDTSHCVRIISWLNGGAQE</sequence>
<feature type="domain" description="Cyclin-like" evidence="8">
    <location>
        <begin position="153"/>
        <end position="241"/>
    </location>
</feature>
<name>A0AAV1RTW6_9ROSI</name>
<keyword evidence="4 7" id="KW-0195">Cyclin</keyword>
<evidence type="ECO:0000313" key="9">
    <source>
        <dbReference type="EMBL" id="CAK7339742.1"/>
    </source>
</evidence>
<organism evidence="9 10">
    <name type="scientific">Dovyalis caffra</name>
    <dbReference type="NCBI Taxonomy" id="77055"/>
    <lineage>
        <taxon>Eukaryota</taxon>
        <taxon>Viridiplantae</taxon>
        <taxon>Streptophyta</taxon>
        <taxon>Embryophyta</taxon>
        <taxon>Tracheophyta</taxon>
        <taxon>Spermatophyta</taxon>
        <taxon>Magnoliopsida</taxon>
        <taxon>eudicotyledons</taxon>
        <taxon>Gunneridae</taxon>
        <taxon>Pentapetalae</taxon>
        <taxon>rosids</taxon>
        <taxon>fabids</taxon>
        <taxon>Malpighiales</taxon>
        <taxon>Salicaceae</taxon>
        <taxon>Flacourtieae</taxon>
        <taxon>Dovyalis</taxon>
    </lineage>
</organism>
<evidence type="ECO:0000259" key="8">
    <source>
        <dbReference type="SMART" id="SM00385"/>
    </source>
</evidence>
<comment type="subunit">
    <text evidence="2">Interacts with the CDC2 protein kinase to form a serine/threonine kinase holoenzyme complex also known as maturation promoting factor (MPF). The cyclin subunit imparts substrate specificity to the complex.</text>
</comment>
<evidence type="ECO:0000256" key="3">
    <source>
        <dbReference type="ARBA" id="ARBA00022618"/>
    </source>
</evidence>
<dbReference type="Proteomes" id="UP001314170">
    <property type="component" value="Unassembled WGS sequence"/>
</dbReference>
<dbReference type="GO" id="GO:0051301">
    <property type="term" value="P:cell division"/>
    <property type="evidence" value="ECO:0007669"/>
    <property type="project" value="UniProtKB-KW"/>
</dbReference>
<dbReference type="SMART" id="SM00385">
    <property type="entry name" value="CYCLIN"/>
    <property type="match status" value="1"/>
</dbReference>
<evidence type="ECO:0000256" key="6">
    <source>
        <dbReference type="ARBA" id="ARBA00032263"/>
    </source>
</evidence>
<evidence type="ECO:0000313" key="10">
    <source>
        <dbReference type="Proteomes" id="UP001314170"/>
    </source>
</evidence>
<comment type="caution">
    <text evidence="9">The sequence shown here is derived from an EMBL/GenBank/DDBJ whole genome shotgun (WGS) entry which is preliminary data.</text>
</comment>
<dbReference type="InterPro" id="IPR039361">
    <property type="entry name" value="Cyclin"/>
</dbReference>
<evidence type="ECO:0000256" key="2">
    <source>
        <dbReference type="ARBA" id="ARBA00011177"/>
    </source>
</evidence>
<dbReference type="Pfam" id="PF00134">
    <property type="entry name" value="Cyclin_N"/>
    <property type="match status" value="1"/>
</dbReference>
<evidence type="ECO:0000256" key="5">
    <source>
        <dbReference type="ARBA" id="ARBA00023306"/>
    </source>
</evidence>
<dbReference type="FunFam" id="1.10.472.10:FF:000060">
    <property type="entry name" value="D6-type cyclin"/>
    <property type="match status" value="1"/>
</dbReference>
<keyword evidence="10" id="KW-1185">Reference proteome</keyword>
<dbReference type="InterPro" id="IPR036915">
    <property type="entry name" value="Cyclin-like_sf"/>
</dbReference>
<dbReference type="EMBL" id="CAWUPB010001158">
    <property type="protein sequence ID" value="CAK7339742.1"/>
    <property type="molecule type" value="Genomic_DNA"/>
</dbReference>
<dbReference type="AlphaFoldDB" id="A0AAV1RTW6"/>
<keyword evidence="3" id="KW-0132">Cell division</keyword>
<dbReference type="CDD" id="cd20543">
    <property type="entry name" value="CYCLIN_AtCycD-like_rpt1"/>
    <property type="match status" value="1"/>
</dbReference>
<evidence type="ECO:0000256" key="7">
    <source>
        <dbReference type="RuleBase" id="RU000383"/>
    </source>
</evidence>
<keyword evidence="5" id="KW-0131">Cell cycle</keyword>
<reference evidence="9 10" key="1">
    <citation type="submission" date="2024-01" db="EMBL/GenBank/DDBJ databases">
        <authorList>
            <person name="Waweru B."/>
        </authorList>
    </citation>
    <scope>NUCLEOTIDE SEQUENCE [LARGE SCALE GENOMIC DNA]</scope>
</reference>
<dbReference type="InterPro" id="IPR013763">
    <property type="entry name" value="Cyclin-like_dom"/>
</dbReference>